<dbReference type="PROSITE" id="PS50045">
    <property type="entry name" value="SIGMA54_INTERACT_4"/>
    <property type="match status" value="1"/>
</dbReference>
<dbReference type="GO" id="GO:0006355">
    <property type="term" value="P:regulation of DNA-templated transcription"/>
    <property type="evidence" value="ECO:0007669"/>
    <property type="project" value="InterPro"/>
</dbReference>
<dbReference type="CDD" id="cd17549">
    <property type="entry name" value="REC_DctD-like"/>
    <property type="match status" value="1"/>
</dbReference>
<dbReference type="SUPFAM" id="SSF52172">
    <property type="entry name" value="CheY-like"/>
    <property type="match status" value="1"/>
</dbReference>
<dbReference type="Pfam" id="PF02954">
    <property type="entry name" value="HTH_8"/>
    <property type="match status" value="1"/>
</dbReference>
<proteinExistence type="predicted"/>
<dbReference type="CDD" id="cd00009">
    <property type="entry name" value="AAA"/>
    <property type="match status" value="1"/>
</dbReference>
<evidence type="ECO:0000256" key="6">
    <source>
        <dbReference type="ARBA" id="ARBA00023163"/>
    </source>
</evidence>
<evidence type="ECO:0000259" key="8">
    <source>
        <dbReference type="PROSITE" id="PS50045"/>
    </source>
</evidence>
<reference evidence="10 11" key="1">
    <citation type="submission" date="2016-06" db="EMBL/GenBank/DDBJ databases">
        <title>Genome sequence of endosymbiont of Candidatus Endolucinida thiodiazotropha.</title>
        <authorList>
            <person name="Poehlein A."/>
            <person name="Koenig S."/>
            <person name="Heiden S.E."/>
            <person name="Thuermer A."/>
            <person name="Voget S."/>
            <person name="Daniel R."/>
            <person name="Markert S."/>
            <person name="Gros O."/>
            <person name="Schweder T."/>
        </authorList>
    </citation>
    <scope>NUCLEOTIDE SEQUENCE [LARGE SCALE GENOMIC DNA]</scope>
    <source>
        <strain evidence="10 11">COS</strain>
    </source>
</reference>
<dbReference type="InterPro" id="IPR058031">
    <property type="entry name" value="AAA_lid_NorR"/>
</dbReference>
<dbReference type="Gene3D" id="3.40.50.300">
    <property type="entry name" value="P-loop containing nucleotide triphosphate hydrolases"/>
    <property type="match status" value="1"/>
</dbReference>
<dbReference type="Pfam" id="PF25601">
    <property type="entry name" value="AAA_lid_14"/>
    <property type="match status" value="1"/>
</dbReference>
<feature type="domain" description="Sigma-54 factor interaction" evidence="8">
    <location>
        <begin position="146"/>
        <end position="375"/>
    </location>
</feature>
<name>A0A7Z0VJB9_9GAMM</name>
<dbReference type="SUPFAM" id="SSF52540">
    <property type="entry name" value="P-loop containing nucleoside triphosphate hydrolases"/>
    <property type="match status" value="1"/>
</dbReference>
<dbReference type="RefSeq" id="WP_069127357.1">
    <property type="nucleotide sequence ID" value="NZ_MARB01000025.1"/>
</dbReference>
<dbReference type="AlphaFoldDB" id="A0A7Z0VJB9"/>
<evidence type="ECO:0000256" key="1">
    <source>
        <dbReference type="ARBA" id="ARBA00022553"/>
    </source>
</evidence>
<organism evidence="10 11">
    <name type="scientific">Candidatus Thiodiazotropha endolucinida</name>
    <dbReference type="NCBI Taxonomy" id="1655433"/>
    <lineage>
        <taxon>Bacteria</taxon>
        <taxon>Pseudomonadati</taxon>
        <taxon>Pseudomonadota</taxon>
        <taxon>Gammaproteobacteria</taxon>
        <taxon>Chromatiales</taxon>
        <taxon>Sedimenticolaceae</taxon>
        <taxon>Candidatus Thiodiazotropha</taxon>
    </lineage>
</organism>
<evidence type="ECO:0000256" key="7">
    <source>
        <dbReference type="PROSITE-ProRule" id="PRU00169"/>
    </source>
</evidence>
<dbReference type="PROSITE" id="PS00688">
    <property type="entry name" value="SIGMA54_INTERACT_3"/>
    <property type="match status" value="1"/>
</dbReference>
<dbReference type="Gene3D" id="1.10.8.60">
    <property type="match status" value="1"/>
</dbReference>
<dbReference type="PRINTS" id="PR01590">
    <property type="entry name" value="HTHFIS"/>
</dbReference>
<evidence type="ECO:0000313" key="10">
    <source>
        <dbReference type="EMBL" id="ODJ86251.1"/>
    </source>
</evidence>
<dbReference type="EMBL" id="MARB01000025">
    <property type="protein sequence ID" value="ODJ86251.1"/>
    <property type="molecule type" value="Genomic_DNA"/>
</dbReference>
<dbReference type="FunFam" id="3.40.50.2300:FF:000018">
    <property type="entry name" value="DNA-binding transcriptional regulator NtrC"/>
    <property type="match status" value="1"/>
</dbReference>
<evidence type="ECO:0000256" key="5">
    <source>
        <dbReference type="ARBA" id="ARBA00023015"/>
    </source>
</evidence>
<keyword evidence="6" id="KW-0804">Transcription</keyword>
<dbReference type="InterPro" id="IPR003593">
    <property type="entry name" value="AAA+_ATPase"/>
</dbReference>
<dbReference type="SMART" id="SM00382">
    <property type="entry name" value="AAA"/>
    <property type="match status" value="1"/>
</dbReference>
<dbReference type="PROSITE" id="PS50110">
    <property type="entry name" value="RESPONSE_REGULATORY"/>
    <property type="match status" value="1"/>
</dbReference>
<comment type="caution">
    <text evidence="10">The sequence shown here is derived from an EMBL/GenBank/DDBJ whole genome shotgun (WGS) entry which is preliminary data.</text>
</comment>
<feature type="domain" description="Response regulatory" evidence="9">
    <location>
        <begin position="6"/>
        <end position="120"/>
    </location>
</feature>
<dbReference type="Pfam" id="PF00158">
    <property type="entry name" value="Sigma54_activat"/>
    <property type="match status" value="1"/>
</dbReference>
<feature type="modified residue" description="4-aspartylphosphate" evidence="7">
    <location>
        <position position="55"/>
    </location>
</feature>
<dbReference type="GO" id="GO:0000160">
    <property type="term" value="P:phosphorelay signal transduction system"/>
    <property type="evidence" value="ECO:0007669"/>
    <property type="project" value="UniProtKB-KW"/>
</dbReference>
<keyword evidence="1 7" id="KW-0597">Phosphoprotein</keyword>
<dbReference type="PANTHER" id="PTHR32071">
    <property type="entry name" value="TRANSCRIPTIONAL REGULATORY PROTEIN"/>
    <property type="match status" value="1"/>
</dbReference>
<dbReference type="InterPro" id="IPR001789">
    <property type="entry name" value="Sig_transdc_resp-reg_receiver"/>
</dbReference>
<evidence type="ECO:0000256" key="3">
    <source>
        <dbReference type="ARBA" id="ARBA00022840"/>
    </source>
</evidence>
<dbReference type="PANTHER" id="PTHR32071:SF57">
    <property type="entry name" value="C4-DICARBOXYLATE TRANSPORT TRANSCRIPTIONAL REGULATORY PROTEIN DCTD"/>
    <property type="match status" value="1"/>
</dbReference>
<dbReference type="GO" id="GO:0043565">
    <property type="term" value="F:sequence-specific DNA binding"/>
    <property type="evidence" value="ECO:0007669"/>
    <property type="project" value="InterPro"/>
</dbReference>
<dbReference type="SUPFAM" id="SSF46689">
    <property type="entry name" value="Homeodomain-like"/>
    <property type="match status" value="1"/>
</dbReference>
<dbReference type="Proteomes" id="UP000094769">
    <property type="component" value="Unassembled WGS sequence"/>
</dbReference>
<keyword evidence="5" id="KW-0805">Transcription regulation</keyword>
<dbReference type="SMART" id="SM00448">
    <property type="entry name" value="REC"/>
    <property type="match status" value="1"/>
</dbReference>
<keyword evidence="3" id="KW-0067">ATP-binding</keyword>
<evidence type="ECO:0000259" key="9">
    <source>
        <dbReference type="PROSITE" id="PS50110"/>
    </source>
</evidence>
<dbReference type="Pfam" id="PF00072">
    <property type="entry name" value="Response_reg"/>
    <property type="match status" value="1"/>
</dbReference>
<dbReference type="InterPro" id="IPR002078">
    <property type="entry name" value="Sigma_54_int"/>
</dbReference>
<dbReference type="PROSITE" id="PS00675">
    <property type="entry name" value="SIGMA54_INTERACT_1"/>
    <property type="match status" value="1"/>
</dbReference>
<dbReference type="InterPro" id="IPR002197">
    <property type="entry name" value="HTH_Fis"/>
</dbReference>
<evidence type="ECO:0000313" key="11">
    <source>
        <dbReference type="Proteomes" id="UP000094769"/>
    </source>
</evidence>
<dbReference type="OrthoDB" id="9804019at2"/>
<accession>A0A7Z0VJB9</accession>
<sequence length="450" mass="50422">MSKSPDVFFIDDEIDLRLANEQTLELAGFQVRVFEKAEDALKLIDNQTGGIVVSDIRLPGLDGLALLQRLQQMDATLPVILITGHGDISMAVDAMQKGAYDFIEKPFSSERLVDTVRRALEKRRLVLENRTLKTELNAQNSLGPRIIGKTSAMKALKNTINQLADTAADILLMGETGTGKELVARSLHEHSQRRDKNFVAVNCGAIPENLIESELFGHEKGAFTGAETLRIGKFEYANHGSVFLDEVESMPLPAQVRLLRVLQERSLERIGSNESIELDIRIVAATKVDLKAAAERGEFREDLYYRLNVVTLELPPLRERREDIPLLFQHFLLVAAARYGKVAPAMPDNISQKLMSFNWPGNVRELRNAAERFVLLGDECGLQLDEKSVTSPCVPLTLPEHVEVFERAMIEQALSESGGVIKKTMELLGLPRKTLYDKMQKYGLDKRLYK</sequence>
<keyword evidence="11" id="KW-1185">Reference proteome</keyword>
<dbReference type="GO" id="GO:0005524">
    <property type="term" value="F:ATP binding"/>
    <property type="evidence" value="ECO:0007669"/>
    <property type="project" value="UniProtKB-KW"/>
</dbReference>
<dbReference type="InterPro" id="IPR011006">
    <property type="entry name" value="CheY-like_superfamily"/>
</dbReference>
<protein>
    <submittedName>
        <fullName evidence="10">C4-dicarboxylate transport transcriptional regulatory protein DctD</fullName>
    </submittedName>
</protein>
<dbReference type="Gene3D" id="1.10.10.60">
    <property type="entry name" value="Homeodomain-like"/>
    <property type="match status" value="1"/>
</dbReference>
<keyword evidence="4" id="KW-0902">Two-component regulatory system</keyword>
<gene>
    <name evidence="10" type="primary">dctD_2</name>
    <name evidence="10" type="ORF">CODIS_35720</name>
</gene>
<dbReference type="InterPro" id="IPR025944">
    <property type="entry name" value="Sigma_54_int_dom_CS"/>
</dbReference>
<dbReference type="InterPro" id="IPR027417">
    <property type="entry name" value="P-loop_NTPase"/>
</dbReference>
<evidence type="ECO:0000256" key="4">
    <source>
        <dbReference type="ARBA" id="ARBA00023012"/>
    </source>
</evidence>
<evidence type="ECO:0000256" key="2">
    <source>
        <dbReference type="ARBA" id="ARBA00022741"/>
    </source>
</evidence>
<dbReference type="InterPro" id="IPR009057">
    <property type="entry name" value="Homeodomain-like_sf"/>
</dbReference>
<keyword evidence="2" id="KW-0547">Nucleotide-binding</keyword>
<dbReference type="Gene3D" id="3.40.50.2300">
    <property type="match status" value="1"/>
</dbReference>
<dbReference type="FunFam" id="3.40.50.300:FF:000006">
    <property type="entry name" value="DNA-binding transcriptional regulator NtrC"/>
    <property type="match status" value="1"/>
</dbReference>
<dbReference type="InterPro" id="IPR025662">
    <property type="entry name" value="Sigma_54_int_dom_ATP-bd_1"/>
</dbReference>